<comment type="caution">
    <text evidence="6">The sequence shown here is derived from an EMBL/GenBank/DDBJ whole genome shotgun (WGS) entry which is preliminary data.</text>
</comment>
<comment type="cofactor">
    <cofactor evidence="3">
        <name>Zn(2+)</name>
        <dbReference type="ChEBI" id="CHEBI:29105"/>
    </cofactor>
    <text evidence="3">Binds 1 zinc ion per subunit.</text>
</comment>
<evidence type="ECO:0000259" key="5">
    <source>
        <dbReference type="PROSITE" id="PS50970"/>
    </source>
</evidence>
<feature type="domain" description="Hcy-binding" evidence="5">
    <location>
        <begin position="1"/>
        <end position="298"/>
    </location>
</feature>
<reference evidence="6 7" key="1">
    <citation type="submission" date="2015-10" db="EMBL/GenBank/DDBJ databases">
        <title>Pseudomonas helleri sp. nov. and Pseudomonas weihenstephanensis sp. nov., isolated from raw cows milk.</title>
        <authorList>
            <person name="Von Neubeck M."/>
            <person name="Huptas C."/>
            <person name="Wenning M."/>
            <person name="Scherer S."/>
        </authorList>
    </citation>
    <scope>NUCLEOTIDE SEQUENCE [LARGE SCALE GENOMIC DNA]</scope>
    <source>
        <strain evidence="6 7">BSTT44</strain>
    </source>
</reference>
<dbReference type="RefSeq" id="WP_055102892.1">
    <property type="nucleotide sequence ID" value="NZ_LLWH01000164.1"/>
</dbReference>
<gene>
    <name evidence="6" type="ORF">AQS70_09975</name>
</gene>
<dbReference type="EMBL" id="LLWH01000164">
    <property type="protein sequence ID" value="KQB53646.1"/>
    <property type="molecule type" value="Genomic_DNA"/>
</dbReference>
<dbReference type="GO" id="GO:0008270">
    <property type="term" value="F:zinc ion binding"/>
    <property type="evidence" value="ECO:0007669"/>
    <property type="project" value="InterPro"/>
</dbReference>
<evidence type="ECO:0000256" key="2">
    <source>
        <dbReference type="ARBA" id="ARBA00022679"/>
    </source>
</evidence>
<dbReference type="Proteomes" id="UP000050342">
    <property type="component" value="Unassembled WGS sequence"/>
</dbReference>
<evidence type="ECO:0000256" key="3">
    <source>
        <dbReference type="PIRSR" id="PIRSR037505-2"/>
    </source>
</evidence>
<dbReference type="STRING" id="1563157.AQS70_09975"/>
<evidence type="ECO:0000313" key="7">
    <source>
        <dbReference type="Proteomes" id="UP000050342"/>
    </source>
</evidence>
<name>A0A0Q0X1Q4_9PSED</name>
<keyword evidence="3 4" id="KW-0862">Zinc</keyword>
<keyword evidence="1 4" id="KW-0489">Methyltransferase</keyword>
<dbReference type="InterPro" id="IPR017226">
    <property type="entry name" value="BHMT-like"/>
</dbReference>
<protein>
    <submittedName>
        <fullName evidence="6">Homocysteine methyltransferase</fullName>
    </submittedName>
</protein>
<keyword evidence="3 4" id="KW-0479">Metal-binding</keyword>
<accession>A0A0Q0X1Q4</accession>
<dbReference type="OrthoDB" id="9803687at2"/>
<dbReference type="PANTHER" id="PTHR11103">
    <property type="entry name" value="SLR1189 PROTEIN"/>
    <property type="match status" value="1"/>
</dbReference>
<dbReference type="InterPro" id="IPR036589">
    <property type="entry name" value="HCY_dom_sf"/>
</dbReference>
<feature type="binding site" evidence="3 4">
    <location>
        <position position="284"/>
    </location>
    <ligand>
        <name>Zn(2+)</name>
        <dbReference type="ChEBI" id="CHEBI:29105"/>
    </ligand>
</feature>
<dbReference type="PANTHER" id="PTHR11103:SF18">
    <property type="entry name" value="SLR1189 PROTEIN"/>
    <property type="match status" value="1"/>
</dbReference>
<dbReference type="PIRSF" id="PIRSF037505">
    <property type="entry name" value="Betaine_HMT"/>
    <property type="match status" value="1"/>
</dbReference>
<keyword evidence="7" id="KW-1185">Reference proteome</keyword>
<dbReference type="PROSITE" id="PS50970">
    <property type="entry name" value="HCY"/>
    <property type="match status" value="1"/>
</dbReference>
<feature type="binding site" evidence="3 4">
    <location>
        <position position="207"/>
    </location>
    <ligand>
        <name>Zn(2+)</name>
        <dbReference type="ChEBI" id="CHEBI:29105"/>
    </ligand>
</feature>
<keyword evidence="2 4" id="KW-0808">Transferase</keyword>
<sequence length="307" mass="32170">MSTRKLTLLDGGMGRELERSGAPFRQPEWSALALIESPAHVLQAHRAFIDAGAQVITTNSYAVVPFHIGEERFAASGQALASLAGRLAREAADQTEGVAVAGSLPPVGGSYRPDLVDADRSLEVLQELVGGLAAHVDFWLAETLSALSEAHAVKKALADDNKPLWLSFTLADGLESGAAPQLRSGERVEEAVAVALKLGASALLFNCSQPESMGAAIKEATRVLGENPQALRLGVYANAFPVVSAEAEANSTLLTIRADLGPAAYLQWAQQWVEQGASIVGGCCGIGPEHIAELASHLQDQTTAAVY</sequence>
<organism evidence="6 7">
    <name type="scientific">Pseudomonas endophytica</name>
    <dbReference type="NCBI Taxonomy" id="1563157"/>
    <lineage>
        <taxon>Bacteria</taxon>
        <taxon>Pseudomonadati</taxon>
        <taxon>Pseudomonadota</taxon>
        <taxon>Gammaproteobacteria</taxon>
        <taxon>Pseudomonadales</taxon>
        <taxon>Pseudomonadaceae</taxon>
        <taxon>Pseudomonas</taxon>
    </lineage>
</organism>
<dbReference type="SUPFAM" id="SSF82282">
    <property type="entry name" value="Homocysteine S-methyltransferase"/>
    <property type="match status" value="1"/>
</dbReference>
<dbReference type="GO" id="GO:0008168">
    <property type="term" value="F:methyltransferase activity"/>
    <property type="evidence" value="ECO:0007669"/>
    <property type="project" value="UniProtKB-UniRule"/>
</dbReference>
<evidence type="ECO:0000256" key="4">
    <source>
        <dbReference type="PROSITE-ProRule" id="PRU00333"/>
    </source>
</evidence>
<dbReference type="Gene3D" id="3.20.20.330">
    <property type="entry name" value="Homocysteine-binding-like domain"/>
    <property type="match status" value="1"/>
</dbReference>
<dbReference type="InterPro" id="IPR003726">
    <property type="entry name" value="HCY_dom"/>
</dbReference>
<evidence type="ECO:0000256" key="1">
    <source>
        <dbReference type="ARBA" id="ARBA00022603"/>
    </source>
</evidence>
<evidence type="ECO:0000313" key="6">
    <source>
        <dbReference type="EMBL" id="KQB53646.1"/>
    </source>
</evidence>
<dbReference type="GO" id="GO:0032259">
    <property type="term" value="P:methylation"/>
    <property type="evidence" value="ECO:0007669"/>
    <property type="project" value="UniProtKB-KW"/>
</dbReference>
<dbReference type="Pfam" id="PF02574">
    <property type="entry name" value="S-methyl_trans"/>
    <property type="match status" value="1"/>
</dbReference>
<feature type="binding site" evidence="3 4">
    <location>
        <position position="283"/>
    </location>
    <ligand>
        <name>Zn(2+)</name>
        <dbReference type="ChEBI" id="CHEBI:29105"/>
    </ligand>
</feature>
<proteinExistence type="predicted"/>
<dbReference type="AlphaFoldDB" id="A0A0Q0X1Q4"/>
<dbReference type="GO" id="GO:0009086">
    <property type="term" value="P:methionine biosynthetic process"/>
    <property type="evidence" value="ECO:0007669"/>
    <property type="project" value="InterPro"/>
</dbReference>